<dbReference type="Pfam" id="PF13476">
    <property type="entry name" value="AAA_23"/>
    <property type="match status" value="1"/>
</dbReference>
<dbReference type="EMBL" id="CP019688">
    <property type="protein sequence ID" value="AQQ16307.1"/>
    <property type="molecule type" value="Genomic_DNA"/>
</dbReference>
<sequence>MMRFIRSVERRPSSGASSVEPWVLDVAAVRNLDRIEFTAPITVFTGDNGVGKSTLLTGIARAYGFPIDGGVYDPPAGPLDPLSPLLAVVEGREAKRGYFLRGDAHFEAGRKMGAAGPSAHHLHAMSHGESVMLLVEHFPPDGIYFLDEPESGLSAVRQMALLVLLHDLAAAGAQIIMVTHSPILLAIPGAEIIEIGEDGYARGLGVEETTAFRAMRDYLADPEGIAQYMLEVTRGSSSHLG</sequence>
<proteinExistence type="predicted"/>
<reference evidence="9 10" key="1">
    <citation type="submission" date="2016-12" db="EMBL/GenBank/DDBJ databases">
        <authorList>
            <person name="Song W.-J."/>
            <person name="Kurnit D.M."/>
        </authorList>
    </citation>
    <scope>NUCLEOTIDE SEQUENCE [LARGE SCALE GENOMIC DNA]</scope>
    <source>
        <strain evidence="9 10">DSM 30827</strain>
    </source>
</reference>
<dbReference type="GO" id="GO:0016887">
    <property type="term" value="F:ATP hydrolysis activity"/>
    <property type="evidence" value="ECO:0007669"/>
    <property type="project" value="InterPro"/>
</dbReference>
<dbReference type="GO" id="GO:0005524">
    <property type="term" value="F:ATP binding"/>
    <property type="evidence" value="ECO:0007669"/>
    <property type="project" value="InterPro"/>
</dbReference>
<dbReference type="CDD" id="cd00267">
    <property type="entry name" value="ABC_ATPase"/>
    <property type="match status" value="1"/>
</dbReference>
<name>A0A1Q2HZN3_9CORY</name>
<dbReference type="OrthoDB" id="9784297at2"/>
<evidence type="ECO:0000256" key="4">
    <source>
        <dbReference type="ARBA" id="ARBA00022496"/>
    </source>
</evidence>
<dbReference type="AlphaFoldDB" id="A0A1Q2HZN3"/>
<keyword evidence="2" id="KW-0813">Transport</keyword>
<keyword evidence="3" id="KW-1003">Cell membrane</keyword>
<dbReference type="InterPro" id="IPR003959">
    <property type="entry name" value="ATPase_AAA_core"/>
</dbReference>
<dbReference type="InterPro" id="IPR003593">
    <property type="entry name" value="AAA+_ATPase"/>
</dbReference>
<dbReference type="Proteomes" id="UP000217209">
    <property type="component" value="Chromosome"/>
</dbReference>
<keyword evidence="5" id="KW-0408">Iron</keyword>
<organism evidence="9 10">
    <name type="scientific">Corynebacterium glaucum</name>
    <dbReference type="NCBI Taxonomy" id="187491"/>
    <lineage>
        <taxon>Bacteria</taxon>
        <taxon>Bacillati</taxon>
        <taxon>Actinomycetota</taxon>
        <taxon>Actinomycetes</taxon>
        <taxon>Mycobacteriales</taxon>
        <taxon>Corynebacteriaceae</taxon>
        <taxon>Corynebacterium</taxon>
    </lineage>
</organism>
<dbReference type="KEGG" id="cgv:CGLAU_11895"/>
<evidence type="ECO:0000256" key="1">
    <source>
        <dbReference type="ARBA" id="ARBA00004202"/>
    </source>
</evidence>
<dbReference type="GO" id="GO:0006302">
    <property type="term" value="P:double-strand break repair"/>
    <property type="evidence" value="ECO:0007669"/>
    <property type="project" value="InterPro"/>
</dbReference>
<keyword evidence="6" id="KW-0406">Ion transport</keyword>
<dbReference type="GO" id="GO:0006826">
    <property type="term" value="P:iron ion transport"/>
    <property type="evidence" value="ECO:0007669"/>
    <property type="project" value="UniProtKB-KW"/>
</dbReference>
<evidence type="ECO:0000256" key="5">
    <source>
        <dbReference type="ARBA" id="ARBA00023004"/>
    </source>
</evidence>
<keyword evidence="10" id="KW-1185">Reference proteome</keyword>
<dbReference type="InterPro" id="IPR027417">
    <property type="entry name" value="P-loop_NTPase"/>
</dbReference>
<protein>
    <submittedName>
        <fullName evidence="9">Vitamin B12-transporter ATPase</fullName>
    </submittedName>
</protein>
<feature type="domain" description="AAA+ ATPase" evidence="8">
    <location>
        <begin position="38"/>
        <end position="199"/>
    </location>
</feature>
<dbReference type="SUPFAM" id="SSF52540">
    <property type="entry name" value="P-loop containing nucleoside triphosphate hydrolases"/>
    <property type="match status" value="1"/>
</dbReference>
<dbReference type="InterPro" id="IPR038729">
    <property type="entry name" value="Rad50/SbcC_AAA"/>
</dbReference>
<evidence type="ECO:0000256" key="6">
    <source>
        <dbReference type="ARBA" id="ARBA00023065"/>
    </source>
</evidence>
<evidence type="ECO:0000256" key="3">
    <source>
        <dbReference type="ARBA" id="ARBA00022475"/>
    </source>
</evidence>
<keyword evidence="4" id="KW-0410">Iron transport</keyword>
<evidence type="ECO:0000256" key="2">
    <source>
        <dbReference type="ARBA" id="ARBA00022448"/>
    </source>
</evidence>
<dbReference type="PANTHER" id="PTHR42771">
    <property type="entry name" value="IRON(3+)-HYDROXAMATE IMPORT ATP-BINDING PROTEIN FHUC"/>
    <property type="match status" value="1"/>
</dbReference>
<dbReference type="GO" id="GO:0005886">
    <property type="term" value="C:plasma membrane"/>
    <property type="evidence" value="ECO:0007669"/>
    <property type="project" value="UniProtKB-SubCell"/>
</dbReference>
<comment type="subcellular location">
    <subcellularLocation>
        <location evidence="1">Cell membrane</location>
        <topology evidence="1">Peripheral membrane protein</topology>
    </subcellularLocation>
</comment>
<dbReference type="Pfam" id="PF13304">
    <property type="entry name" value="AAA_21"/>
    <property type="match status" value="1"/>
</dbReference>
<evidence type="ECO:0000313" key="10">
    <source>
        <dbReference type="Proteomes" id="UP000217209"/>
    </source>
</evidence>
<evidence type="ECO:0000256" key="7">
    <source>
        <dbReference type="ARBA" id="ARBA00023136"/>
    </source>
</evidence>
<dbReference type="SMART" id="SM00382">
    <property type="entry name" value="AAA"/>
    <property type="match status" value="1"/>
</dbReference>
<dbReference type="Gene3D" id="3.40.50.300">
    <property type="entry name" value="P-loop containing nucleotide triphosphate hydrolases"/>
    <property type="match status" value="2"/>
</dbReference>
<dbReference type="PANTHER" id="PTHR42771:SF2">
    <property type="entry name" value="IRON(3+)-HYDROXAMATE IMPORT ATP-BINDING PROTEIN FHUC"/>
    <property type="match status" value="1"/>
</dbReference>
<gene>
    <name evidence="9" type="ORF">CGLAU_11895</name>
</gene>
<keyword evidence="7" id="KW-0472">Membrane</keyword>
<accession>A0A1Q2HZN3</accession>
<dbReference type="InterPro" id="IPR051535">
    <property type="entry name" value="Siderophore_ABC-ATPase"/>
</dbReference>
<evidence type="ECO:0000259" key="8">
    <source>
        <dbReference type="SMART" id="SM00382"/>
    </source>
</evidence>
<evidence type="ECO:0000313" key="9">
    <source>
        <dbReference type="EMBL" id="AQQ16307.1"/>
    </source>
</evidence>